<dbReference type="Gene3D" id="3.10.20.90">
    <property type="entry name" value="Phosphatidylinositol 3-kinase Catalytic Subunit, Chain A, domain 1"/>
    <property type="match status" value="1"/>
</dbReference>
<feature type="region of interest" description="Disordered" evidence="1">
    <location>
        <begin position="1"/>
        <end position="42"/>
    </location>
</feature>
<dbReference type="PANTHER" id="PTHR31066:SF33">
    <property type="entry name" value="OS07G0556300 PROTEIN"/>
    <property type="match status" value="1"/>
</dbReference>
<reference evidence="3 4" key="1">
    <citation type="submission" date="2019-12" db="EMBL/GenBank/DDBJ databases">
        <authorList>
            <person name="Scholz U."/>
            <person name="Mascher M."/>
            <person name="Fiebig A."/>
        </authorList>
    </citation>
    <scope>NUCLEOTIDE SEQUENCE</scope>
</reference>
<dbReference type="SMART" id="SM00666">
    <property type="entry name" value="PB1"/>
    <property type="match status" value="1"/>
</dbReference>
<accession>A0A7I8JP95</accession>
<evidence type="ECO:0000256" key="1">
    <source>
        <dbReference type="SAM" id="MobiDB-lite"/>
    </source>
</evidence>
<dbReference type="InterPro" id="IPR000270">
    <property type="entry name" value="PB1_dom"/>
</dbReference>
<gene>
    <name evidence="3" type="ORF">SI7747_15018425</name>
</gene>
<proteinExistence type="predicted"/>
<dbReference type="InterPro" id="IPR053198">
    <property type="entry name" value="Gynoecium_Dev_Regulator"/>
</dbReference>
<dbReference type="Pfam" id="PF00564">
    <property type="entry name" value="PB1"/>
    <property type="match status" value="1"/>
</dbReference>
<evidence type="ECO:0000313" key="3">
    <source>
        <dbReference type="EMBL" id="CAA2632847.1"/>
    </source>
</evidence>
<dbReference type="SUPFAM" id="SSF54277">
    <property type="entry name" value="CAD &amp; PB1 domains"/>
    <property type="match status" value="1"/>
</dbReference>
<dbReference type="AlphaFoldDB" id="A0A7I8JP95"/>
<dbReference type="Proteomes" id="UP001189122">
    <property type="component" value="Unassembled WGS sequence"/>
</dbReference>
<dbReference type="PANTHER" id="PTHR31066">
    <property type="entry name" value="OS05G0427100 PROTEIN-RELATED"/>
    <property type="match status" value="1"/>
</dbReference>
<dbReference type="CDD" id="cd06410">
    <property type="entry name" value="PB1_UP2"/>
    <property type="match status" value="1"/>
</dbReference>
<dbReference type="EMBL" id="CACRZD030000015">
    <property type="protein sequence ID" value="CAA6672017.1"/>
    <property type="molecule type" value="Genomic_DNA"/>
</dbReference>
<evidence type="ECO:0000313" key="4">
    <source>
        <dbReference type="Proteomes" id="UP001189122"/>
    </source>
</evidence>
<evidence type="ECO:0000259" key="2">
    <source>
        <dbReference type="SMART" id="SM00666"/>
    </source>
</evidence>
<dbReference type="EMBL" id="LR743602">
    <property type="protein sequence ID" value="CAA2632847.1"/>
    <property type="molecule type" value="Genomic_DNA"/>
</dbReference>
<sequence length="366" mass="38286">MAASHHHLSEQSSGASASPPPPTHRWHHHGGGGDGSGGEEPKVRLMCSFGGRILPRPHDHQLRYVGGETRIVAISRAASFAALLAKLSKLPGGQLPAGGGGGGVRVKYQLPHEDLDALISVSSDEDVEIMMEEYDRLAAAHGGGATAPRLRLFLFPAGGFGSLHDRWFLDALSSGPVAAAVAAPPLERAQSEASSVISELPDYLFGLDGGGGGGAAAAEREGKLLPEEETPPPMQVPVYFVPAQPPGPVPLSLHMSYGPVHMGQAGPIQTGPVYISRFSMSQPGPSGPYGLPVHGATPQGYGLPSSTVSDGVYRGSMRSINRTVGMGFQGDQREALVGRRIHKFHQFNGWNAASPGGWGRESHEGH</sequence>
<name>A0A7I8JP95_SPIIN</name>
<organism evidence="3">
    <name type="scientific">Spirodela intermedia</name>
    <name type="common">Intermediate duckweed</name>
    <dbReference type="NCBI Taxonomy" id="51605"/>
    <lineage>
        <taxon>Eukaryota</taxon>
        <taxon>Viridiplantae</taxon>
        <taxon>Streptophyta</taxon>
        <taxon>Embryophyta</taxon>
        <taxon>Tracheophyta</taxon>
        <taxon>Spermatophyta</taxon>
        <taxon>Magnoliopsida</taxon>
        <taxon>Liliopsida</taxon>
        <taxon>Araceae</taxon>
        <taxon>Lemnoideae</taxon>
        <taxon>Spirodela</taxon>
    </lineage>
</organism>
<keyword evidence="4" id="KW-1185">Reference proteome</keyword>
<protein>
    <recommendedName>
        <fullName evidence="2">PB1 domain-containing protein</fullName>
    </recommendedName>
</protein>
<feature type="domain" description="PB1" evidence="2">
    <location>
        <begin position="57"/>
        <end position="157"/>
    </location>
</feature>